<dbReference type="EMBL" id="FMCT01000004">
    <property type="protein sequence ID" value="SCF01717.1"/>
    <property type="molecule type" value="Genomic_DNA"/>
</dbReference>
<evidence type="ECO:0000313" key="2">
    <source>
        <dbReference type="Proteomes" id="UP000183585"/>
    </source>
</evidence>
<proteinExistence type="predicted"/>
<reference evidence="2" key="1">
    <citation type="submission" date="2016-06" db="EMBL/GenBank/DDBJ databases">
        <authorList>
            <person name="Varghese N."/>
            <person name="Submissions Spin"/>
        </authorList>
    </citation>
    <scope>NUCLEOTIDE SEQUENCE [LARGE SCALE GENOMIC DNA]</scope>
    <source>
        <strain evidence="2">DSM 43168</strain>
    </source>
</reference>
<organism evidence="1 2">
    <name type="scientific">Micromonospora carbonacea</name>
    <dbReference type="NCBI Taxonomy" id="47853"/>
    <lineage>
        <taxon>Bacteria</taxon>
        <taxon>Bacillati</taxon>
        <taxon>Actinomycetota</taxon>
        <taxon>Actinomycetes</taxon>
        <taxon>Micromonosporales</taxon>
        <taxon>Micromonosporaceae</taxon>
        <taxon>Micromonospora</taxon>
    </lineage>
</organism>
<accession>A0A1C4WZN6</accession>
<sequence length="247" mass="25542">MGVLGDISFSPGDIMRRLRDLERAVRELAASRRLEAASIGRGGIVIKDGGSLRIVNTDGVSIAWMGAFSDDESGFILRRAGGQLAFGVYGTGTDTGFAAMYDLAGQYIVTDDVASGRGLARPYIPVQVGEVSAPTVTTTSSSFVDVAAGMMSIQHPVLYAYLLVRASDGTTAGEVRLVLDGNPVGSVLSVAAGAYAYASYGPAALPDNSYQYGALRGLTVQARRTAGSGTIGVRVLTVLGLESAHLG</sequence>
<dbReference type="Proteomes" id="UP000183585">
    <property type="component" value="Unassembled WGS sequence"/>
</dbReference>
<keyword evidence="2" id="KW-1185">Reference proteome</keyword>
<dbReference type="RefSeq" id="WP_074474195.1">
    <property type="nucleotide sequence ID" value="NZ_FMCT01000004.1"/>
</dbReference>
<name>A0A1C4WZN6_9ACTN</name>
<gene>
    <name evidence="1" type="ORF">GA0070563_104136</name>
</gene>
<protein>
    <submittedName>
        <fullName evidence="1">Uncharacterized protein</fullName>
    </submittedName>
</protein>
<evidence type="ECO:0000313" key="1">
    <source>
        <dbReference type="EMBL" id="SCF01717.1"/>
    </source>
</evidence>
<dbReference type="AlphaFoldDB" id="A0A1C4WZN6"/>